<feature type="coiled-coil region" evidence="14">
    <location>
        <begin position="311"/>
        <end position="338"/>
    </location>
</feature>
<dbReference type="Gene3D" id="1.20.120.1910">
    <property type="entry name" value="Cysteine-tRNA ligase, C-terminal anti-codon recognition domain"/>
    <property type="match status" value="1"/>
</dbReference>
<keyword evidence="14" id="KW-0175">Coiled coil</keyword>
<evidence type="ECO:0000256" key="14">
    <source>
        <dbReference type="SAM" id="Coils"/>
    </source>
</evidence>
<evidence type="ECO:0000256" key="7">
    <source>
        <dbReference type="ARBA" id="ARBA00022741"/>
    </source>
</evidence>
<dbReference type="GO" id="GO:0004817">
    <property type="term" value="F:cysteine-tRNA ligase activity"/>
    <property type="evidence" value="ECO:0007669"/>
    <property type="project" value="UniProtKB-UniRule"/>
</dbReference>
<evidence type="ECO:0000256" key="1">
    <source>
        <dbReference type="ARBA" id="ARBA00004496"/>
    </source>
</evidence>
<dbReference type="NCBIfam" id="TIGR00435">
    <property type="entry name" value="cysS"/>
    <property type="match status" value="1"/>
</dbReference>
<evidence type="ECO:0000256" key="8">
    <source>
        <dbReference type="ARBA" id="ARBA00022833"/>
    </source>
</evidence>
<dbReference type="InterPro" id="IPR024909">
    <property type="entry name" value="Cys-tRNA/MSH_ligase"/>
</dbReference>
<keyword evidence="8 13" id="KW-0862">Zinc</keyword>
<evidence type="ECO:0000256" key="11">
    <source>
        <dbReference type="ARBA" id="ARBA00023146"/>
    </source>
</evidence>
<keyword evidence="4 13" id="KW-0963">Cytoplasm</keyword>
<dbReference type="Gene3D" id="3.40.50.620">
    <property type="entry name" value="HUPs"/>
    <property type="match status" value="1"/>
</dbReference>
<dbReference type="GO" id="GO:0005829">
    <property type="term" value="C:cytosol"/>
    <property type="evidence" value="ECO:0007669"/>
    <property type="project" value="TreeGrafter"/>
</dbReference>
<comment type="subcellular location">
    <subcellularLocation>
        <location evidence="1 13">Cytoplasm</location>
    </subcellularLocation>
</comment>
<gene>
    <name evidence="13" type="primary">cysS</name>
    <name evidence="17" type="ORF">E6H05_03135</name>
</gene>
<dbReference type="InterPro" id="IPR014729">
    <property type="entry name" value="Rossmann-like_a/b/a_fold"/>
</dbReference>
<dbReference type="GO" id="GO:0005524">
    <property type="term" value="F:ATP binding"/>
    <property type="evidence" value="ECO:0007669"/>
    <property type="project" value="UniProtKB-UniRule"/>
</dbReference>
<evidence type="ECO:0000256" key="6">
    <source>
        <dbReference type="ARBA" id="ARBA00022723"/>
    </source>
</evidence>
<feature type="domain" description="Cysteinyl-tRNA synthetase class Ia DALR" evidence="16">
    <location>
        <begin position="353"/>
        <end position="424"/>
    </location>
</feature>
<organism evidence="17 18">
    <name type="scientific">Candidatus Segetimicrobium genomatis</name>
    <dbReference type="NCBI Taxonomy" id="2569760"/>
    <lineage>
        <taxon>Bacteria</taxon>
        <taxon>Bacillati</taxon>
        <taxon>Candidatus Sysuimicrobiota</taxon>
        <taxon>Candidatus Sysuimicrobiia</taxon>
        <taxon>Candidatus Sysuimicrobiales</taxon>
        <taxon>Candidatus Segetimicrobiaceae</taxon>
        <taxon>Candidatus Segetimicrobium</taxon>
    </lineage>
</organism>
<dbReference type="EC" id="6.1.1.16" evidence="13"/>
<comment type="cofactor">
    <cofactor evidence="13">
        <name>Zn(2+)</name>
        <dbReference type="ChEBI" id="CHEBI:29105"/>
    </cofactor>
    <text evidence="13">Binds 1 zinc ion per subunit.</text>
</comment>
<comment type="catalytic activity">
    <reaction evidence="12 13">
        <text>tRNA(Cys) + L-cysteine + ATP = L-cysteinyl-tRNA(Cys) + AMP + diphosphate</text>
        <dbReference type="Rhea" id="RHEA:17773"/>
        <dbReference type="Rhea" id="RHEA-COMP:9661"/>
        <dbReference type="Rhea" id="RHEA-COMP:9679"/>
        <dbReference type="ChEBI" id="CHEBI:30616"/>
        <dbReference type="ChEBI" id="CHEBI:33019"/>
        <dbReference type="ChEBI" id="CHEBI:35235"/>
        <dbReference type="ChEBI" id="CHEBI:78442"/>
        <dbReference type="ChEBI" id="CHEBI:78517"/>
        <dbReference type="ChEBI" id="CHEBI:456215"/>
        <dbReference type="EC" id="6.1.1.16"/>
    </reaction>
</comment>
<feature type="region of interest" description="Disordered" evidence="15">
    <location>
        <begin position="496"/>
        <end position="515"/>
    </location>
</feature>
<dbReference type="SMART" id="SM00840">
    <property type="entry name" value="DALR_2"/>
    <property type="match status" value="1"/>
</dbReference>
<sequence length="515" mass="58044">MALRLHNTFTKRVEEFAPSEPGRVRMYVCGPNLYGPAHVGHGFSYAFFDVVRRYLEYRGYAVTHVQNFTDIEDRIIERAVREHRNTVEIAEEYIARFLRETDALGIRRAAHYPRASEMIPKIVEIIQGLMARGHAYRVDGDVYYRVTSFPRYLRLSGRSLDEMQAGARIEPDPRKEHPMDFVLWKAARPGEPTWSSPWGPGRPGWHIECSAMNLQYLGEQIDIHGGGEDLIFPHHENEIAQSEAYTAKLPFARYWLHNALMKPPVGDEMHRHLGNFVALRDALAQYEADGMRIFYLSAHYRTPLRWTDEAVRAAARGLERLRTALANVEEAIARADDREDAGLSEAARRAREAFERAMDDDVNTPQALAALFALAAEVNRVADAVIKGTISGRAGLWVAADTLRELAQVLGLSLRRPGLTADLLPGLHAVLAEAHREAADFFPDPLDAQDPEHLIRALLEGRQRARERRAYAVADRVRTRLGDLGILVEDMPAGPRWRVASDGRQPTADASGPRT</sequence>
<dbReference type="InterPro" id="IPR032678">
    <property type="entry name" value="tRNA-synt_1_cat_dom"/>
</dbReference>
<dbReference type="CDD" id="cd00672">
    <property type="entry name" value="CysRS_core"/>
    <property type="match status" value="1"/>
</dbReference>
<protein>
    <recommendedName>
        <fullName evidence="13">Cysteine--tRNA ligase</fullName>
        <ecNumber evidence="13">6.1.1.16</ecNumber>
    </recommendedName>
    <alternativeName>
        <fullName evidence="13">Cysteinyl-tRNA synthetase</fullName>
        <shortName evidence="13">CysRS</shortName>
    </alternativeName>
</protein>
<evidence type="ECO:0000256" key="15">
    <source>
        <dbReference type="SAM" id="MobiDB-lite"/>
    </source>
</evidence>
<evidence type="ECO:0000256" key="10">
    <source>
        <dbReference type="ARBA" id="ARBA00022917"/>
    </source>
</evidence>
<comment type="caution">
    <text evidence="17">The sequence shown here is derived from an EMBL/GenBank/DDBJ whole genome shotgun (WGS) entry which is preliminary data.</text>
</comment>
<evidence type="ECO:0000256" key="9">
    <source>
        <dbReference type="ARBA" id="ARBA00022840"/>
    </source>
</evidence>
<dbReference type="Pfam" id="PF23493">
    <property type="entry name" value="CysS_C"/>
    <property type="match status" value="1"/>
</dbReference>
<dbReference type="GO" id="GO:0006423">
    <property type="term" value="P:cysteinyl-tRNA aminoacylation"/>
    <property type="evidence" value="ECO:0007669"/>
    <property type="project" value="UniProtKB-UniRule"/>
</dbReference>
<dbReference type="SUPFAM" id="SSF52374">
    <property type="entry name" value="Nucleotidylyl transferase"/>
    <property type="match status" value="1"/>
</dbReference>
<comment type="caution">
    <text evidence="13">Lacks conserved residue(s) required for the propagation of feature annotation.</text>
</comment>
<dbReference type="SUPFAM" id="SSF47323">
    <property type="entry name" value="Anticodon-binding domain of a subclass of class I aminoacyl-tRNA synthetases"/>
    <property type="match status" value="1"/>
</dbReference>
<evidence type="ECO:0000256" key="4">
    <source>
        <dbReference type="ARBA" id="ARBA00022490"/>
    </source>
</evidence>
<feature type="binding site" evidence="13">
    <location>
        <position position="234"/>
    </location>
    <ligand>
        <name>Zn(2+)</name>
        <dbReference type="ChEBI" id="CHEBI:29105"/>
    </ligand>
</feature>
<evidence type="ECO:0000313" key="18">
    <source>
        <dbReference type="Proteomes" id="UP000318834"/>
    </source>
</evidence>
<dbReference type="EMBL" id="VBAP01000016">
    <property type="protein sequence ID" value="TMI76600.1"/>
    <property type="molecule type" value="Genomic_DNA"/>
</dbReference>
<keyword evidence="10 13" id="KW-0648">Protein biosynthesis</keyword>
<proteinExistence type="inferred from homology"/>
<keyword evidence="7 13" id="KW-0547">Nucleotide-binding</keyword>
<feature type="binding site" evidence="13">
    <location>
        <position position="209"/>
    </location>
    <ligand>
        <name>Zn(2+)</name>
        <dbReference type="ChEBI" id="CHEBI:29105"/>
    </ligand>
</feature>
<keyword evidence="6 13" id="KW-0479">Metal-binding</keyword>
<dbReference type="Pfam" id="PF09190">
    <property type="entry name" value="DALR_2"/>
    <property type="match status" value="1"/>
</dbReference>
<dbReference type="InterPro" id="IPR015803">
    <property type="entry name" value="Cys-tRNA-ligase"/>
</dbReference>
<dbReference type="Pfam" id="PF01406">
    <property type="entry name" value="tRNA-synt_1e"/>
    <property type="match status" value="1"/>
</dbReference>
<keyword evidence="5 13" id="KW-0436">Ligase</keyword>
<evidence type="ECO:0000256" key="13">
    <source>
        <dbReference type="HAMAP-Rule" id="MF_00041"/>
    </source>
</evidence>
<dbReference type="InterPro" id="IPR009080">
    <property type="entry name" value="tRNAsynth_Ia_anticodon-bd"/>
</dbReference>
<accession>A0A537IZ69</accession>
<dbReference type="HAMAP" id="MF_00041">
    <property type="entry name" value="Cys_tRNA_synth"/>
    <property type="match status" value="1"/>
</dbReference>
<dbReference type="GO" id="GO:0008270">
    <property type="term" value="F:zinc ion binding"/>
    <property type="evidence" value="ECO:0007669"/>
    <property type="project" value="UniProtKB-UniRule"/>
</dbReference>
<feature type="binding site" evidence="13">
    <location>
        <position position="238"/>
    </location>
    <ligand>
        <name>Zn(2+)</name>
        <dbReference type="ChEBI" id="CHEBI:29105"/>
    </ligand>
</feature>
<dbReference type="PANTHER" id="PTHR10890:SF3">
    <property type="entry name" value="CYSTEINE--TRNA LIGASE, CYTOPLASMIC"/>
    <property type="match status" value="1"/>
</dbReference>
<feature type="binding site" evidence="13">
    <location>
        <position position="29"/>
    </location>
    <ligand>
        <name>Zn(2+)</name>
        <dbReference type="ChEBI" id="CHEBI:29105"/>
    </ligand>
</feature>
<evidence type="ECO:0000313" key="17">
    <source>
        <dbReference type="EMBL" id="TMI76600.1"/>
    </source>
</evidence>
<reference evidence="17 18" key="1">
    <citation type="journal article" date="2019" name="Nat. Microbiol.">
        <title>Mediterranean grassland soil C-N compound turnover is dependent on rainfall and depth, and is mediated by genomically divergent microorganisms.</title>
        <authorList>
            <person name="Diamond S."/>
            <person name="Andeer P.F."/>
            <person name="Li Z."/>
            <person name="Crits-Christoph A."/>
            <person name="Burstein D."/>
            <person name="Anantharaman K."/>
            <person name="Lane K.R."/>
            <person name="Thomas B.C."/>
            <person name="Pan C."/>
            <person name="Northen T.R."/>
            <person name="Banfield J.F."/>
        </authorList>
    </citation>
    <scope>NUCLEOTIDE SEQUENCE [LARGE SCALE GENOMIC DNA]</scope>
    <source>
        <strain evidence="17">NP_8</strain>
    </source>
</reference>
<dbReference type="PANTHER" id="PTHR10890">
    <property type="entry name" value="CYSTEINYL-TRNA SYNTHETASE"/>
    <property type="match status" value="1"/>
</dbReference>
<comment type="similarity">
    <text evidence="2 13">Belongs to the class-I aminoacyl-tRNA synthetase family.</text>
</comment>
<dbReference type="PRINTS" id="PR00983">
    <property type="entry name" value="TRNASYNTHCYS"/>
</dbReference>
<evidence type="ECO:0000259" key="16">
    <source>
        <dbReference type="SMART" id="SM00840"/>
    </source>
</evidence>
<comment type="subunit">
    <text evidence="3 13">Monomer.</text>
</comment>
<dbReference type="Proteomes" id="UP000318834">
    <property type="component" value="Unassembled WGS sequence"/>
</dbReference>
<evidence type="ECO:0000256" key="3">
    <source>
        <dbReference type="ARBA" id="ARBA00011245"/>
    </source>
</evidence>
<evidence type="ECO:0000256" key="2">
    <source>
        <dbReference type="ARBA" id="ARBA00005594"/>
    </source>
</evidence>
<dbReference type="InterPro" id="IPR015273">
    <property type="entry name" value="Cys-tRNA-synt_Ia_DALR"/>
</dbReference>
<dbReference type="AlphaFoldDB" id="A0A537IZ69"/>
<evidence type="ECO:0000256" key="5">
    <source>
        <dbReference type="ARBA" id="ARBA00022598"/>
    </source>
</evidence>
<dbReference type="InterPro" id="IPR056411">
    <property type="entry name" value="CysS_C"/>
</dbReference>
<keyword evidence="11 13" id="KW-0030">Aminoacyl-tRNA synthetase</keyword>
<name>A0A537IZ69_9BACT</name>
<keyword evidence="9 13" id="KW-0067">ATP-binding</keyword>
<evidence type="ECO:0000256" key="12">
    <source>
        <dbReference type="ARBA" id="ARBA00047398"/>
    </source>
</evidence>